<dbReference type="SUPFAM" id="SSF57903">
    <property type="entry name" value="FYVE/PHD zinc finger"/>
    <property type="match status" value="1"/>
</dbReference>
<dbReference type="EMBL" id="JARBDR010000657">
    <property type="protein sequence ID" value="KAJ8308621.1"/>
    <property type="molecule type" value="Genomic_DNA"/>
</dbReference>
<dbReference type="Gene3D" id="3.30.40.10">
    <property type="entry name" value="Zinc/RING finger domain, C3HC4 (zinc finger)"/>
    <property type="match status" value="1"/>
</dbReference>
<feature type="compositionally biased region" description="Basic and acidic residues" evidence="1">
    <location>
        <begin position="336"/>
        <end position="359"/>
    </location>
</feature>
<comment type="caution">
    <text evidence="2">The sequence shown here is derived from an EMBL/GenBank/DDBJ whole genome shotgun (WGS) entry which is preliminary data.</text>
</comment>
<accession>A0ABQ9EXC8</accession>
<feature type="region of interest" description="Disordered" evidence="1">
    <location>
        <begin position="241"/>
        <end position="266"/>
    </location>
</feature>
<name>A0ABQ9EXC8_TEGGR</name>
<feature type="compositionally biased region" description="Basic residues" evidence="1">
    <location>
        <begin position="360"/>
        <end position="378"/>
    </location>
</feature>
<evidence type="ECO:0000313" key="3">
    <source>
        <dbReference type="Proteomes" id="UP001217089"/>
    </source>
</evidence>
<dbReference type="SUPFAM" id="SSF46689">
    <property type="entry name" value="Homeodomain-like"/>
    <property type="match status" value="1"/>
</dbReference>
<keyword evidence="3" id="KW-1185">Reference proteome</keyword>
<evidence type="ECO:0000256" key="1">
    <source>
        <dbReference type="SAM" id="MobiDB-lite"/>
    </source>
</evidence>
<evidence type="ECO:0000313" key="2">
    <source>
        <dbReference type="EMBL" id="KAJ8308621.1"/>
    </source>
</evidence>
<gene>
    <name evidence="2" type="ORF">KUTeg_013495</name>
</gene>
<dbReference type="InterPro" id="IPR009057">
    <property type="entry name" value="Homeodomain-like_sf"/>
</dbReference>
<dbReference type="Proteomes" id="UP001217089">
    <property type="component" value="Unassembled WGS sequence"/>
</dbReference>
<feature type="compositionally biased region" description="Basic and acidic residues" evidence="1">
    <location>
        <begin position="247"/>
        <end position="266"/>
    </location>
</feature>
<feature type="region of interest" description="Disordered" evidence="1">
    <location>
        <begin position="317"/>
        <end position="383"/>
    </location>
</feature>
<proteinExistence type="predicted"/>
<dbReference type="Gene3D" id="1.10.10.60">
    <property type="entry name" value="Homeodomain-like"/>
    <property type="match status" value="1"/>
</dbReference>
<sequence length="456" mass="52588">MQISMAVNMYSRKQNKKYTYARLKEAYSDVIQKNFKIRTAAKLHGVPESTLRLRLASSNDSDIRRGGPTIFPTNQEQQLAEHCISMAHLGYGFARWQILDMAKNMCEITGKNVEPTKHWFYGFLSRFPDISMTKPKKRERERDEAVTDEVLTSYFQELKIVLEKYNIMNKAEQIWNVDETGISLDHNPPKILAKAGSNPHSVTSGRSPTTTVIAAGSALGETIPPYIIYKGERLSKELTSNVTPPTIDKKIETRPTSRKERKDNRTVKILFQEKATEFKEMKENSQPKKRRKTFVPPYGAAITEEFYFQEKKQQYEEKQASQARKRKLFSPPFANKGKENVKSKENNEDPKTQEKEQQRKGKGPHPNSRKGKGPCKKRPLVEKNVNVETDDEVDDEVCIVCGKWQPDDFRFDRSIRFVNWGQCVNCSKWVHLKFCTDIESLTEHDDFTCPKCSSEP</sequence>
<protein>
    <recommendedName>
        <fullName evidence="4">HTH CENPB-type domain-containing protein</fullName>
    </recommendedName>
</protein>
<evidence type="ECO:0008006" key="4">
    <source>
        <dbReference type="Google" id="ProtNLM"/>
    </source>
</evidence>
<dbReference type="InterPro" id="IPR011011">
    <property type="entry name" value="Znf_FYVE_PHD"/>
</dbReference>
<reference evidence="2 3" key="1">
    <citation type="submission" date="2022-12" db="EMBL/GenBank/DDBJ databases">
        <title>Chromosome-level genome of Tegillarca granosa.</title>
        <authorList>
            <person name="Kim J."/>
        </authorList>
    </citation>
    <scope>NUCLEOTIDE SEQUENCE [LARGE SCALE GENOMIC DNA]</scope>
    <source>
        <strain evidence="2">Teg-2019</strain>
        <tissue evidence="2">Adductor muscle</tissue>
    </source>
</reference>
<dbReference type="InterPro" id="IPR013083">
    <property type="entry name" value="Znf_RING/FYVE/PHD"/>
</dbReference>
<organism evidence="2 3">
    <name type="scientific">Tegillarca granosa</name>
    <name type="common">Malaysian cockle</name>
    <name type="synonym">Anadara granosa</name>
    <dbReference type="NCBI Taxonomy" id="220873"/>
    <lineage>
        <taxon>Eukaryota</taxon>
        <taxon>Metazoa</taxon>
        <taxon>Spiralia</taxon>
        <taxon>Lophotrochozoa</taxon>
        <taxon>Mollusca</taxon>
        <taxon>Bivalvia</taxon>
        <taxon>Autobranchia</taxon>
        <taxon>Pteriomorphia</taxon>
        <taxon>Arcoida</taxon>
        <taxon>Arcoidea</taxon>
        <taxon>Arcidae</taxon>
        <taxon>Tegillarca</taxon>
    </lineage>
</organism>